<dbReference type="RefSeq" id="WP_184433745.1">
    <property type="nucleotide sequence ID" value="NZ_JACHNR010000002.1"/>
</dbReference>
<gene>
    <name evidence="1" type="ORF">FHR65_002063</name>
</gene>
<accession>A0AB73GX57</accession>
<comment type="caution">
    <text evidence="1">The sequence shown here is derived from an EMBL/GenBank/DDBJ whole genome shotgun (WGS) entry which is preliminary data.</text>
</comment>
<name>A0AB73GX57_9XANT</name>
<dbReference type="Proteomes" id="UP000528595">
    <property type="component" value="Unassembled WGS sequence"/>
</dbReference>
<reference evidence="1" key="1">
    <citation type="submission" date="2020-08" db="EMBL/GenBank/DDBJ databases">
        <title>Studying the diversity of plant-associated saprophytic bacteria and their role in host health and plant-pathogen interactions.</title>
        <authorList>
            <person name="Potnis N."/>
        </authorList>
    </citation>
    <scope>NUCLEOTIDE SEQUENCE</scope>
    <source>
        <strain evidence="1">F21</strain>
    </source>
</reference>
<dbReference type="EMBL" id="JACIIQ010000007">
    <property type="protein sequence ID" value="MBB5670501.1"/>
    <property type="molecule type" value="Genomic_DNA"/>
</dbReference>
<protein>
    <submittedName>
        <fullName evidence="1">Uncharacterized protein</fullName>
    </submittedName>
</protein>
<organism evidence="1">
    <name type="scientific">Xanthomonas arboricola</name>
    <dbReference type="NCBI Taxonomy" id="56448"/>
    <lineage>
        <taxon>Bacteria</taxon>
        <taxon>Pseudomonadati</taxon>
        <taxon>Pseudomonadota</taxon>
        <taxon>Gammaproteobacteria</taxon>
        <taxon>Lysobacterales</taxon>
        <taxon>Lysobacteraceae</taxon>
        <taxon>Xanthomonas</taxon>
    </lineage>
</organism>
<sequence length="117" mass="13437">MGIDRPVIVRWPVFFWESGIEIREWEKRFSVVFQGWAGLMARPIPQSPLPIPRASMRVRRVAPMAPLVSPDCVHAIGLHGVEVYEVFTEPADISREIYNCKTDIRLQITVSQHIGQR</sequence>
<dbReference type="AlphaFoldDB" id="A0AB73GX57"/>
<proteinExistence type="predicted"/>
<evidence type="ECO:0000313" key="1">
    <source>
        <dbReference type="EMBL" id="MBB5670501.1"/>
    </source>
</evidence>